<gene>
    <name evidence="2" type="ORF">EXE25_04995</name>
</gene>
<reference evidence="2 3" key="1">
    <citation type="submission" date="2019-02" db="EMBL/GenBank/DDBJ databases">
        <title>The Batch Genome Submission of Acinetobacter spp. strains.</title>
        <authorList>
            <person name="Qin J."/>
            <person name="Hu Y."/>
            <person name="Ye H."/>
            <person name="Wei L."/>
            <person name="Feng Y."/>
            <person name="Zong Z."/>
        </authorList>
    </citation>
    <scope>NUCLEOTIDE SEQUENCE [LARGE SCALE GENOMIC DNA]</scope>
    <source>
        <strain evidence="2 3">WCHABo060081</strain>
    </source>
</reference>
<dbReference type="Proteomes" id="UP000293483">
    <property type="component" value="Unassembled WGS sequence"/>
</dbReference>
<organism evidence="2 3">
    <name type="scientific">Acinetobacter bouvetii</name>
    <dbReference type="NCBI Taxonomy" id="202951"/>
    <lineage>
        <taxon>Bacteria</taxon>
        <taxon>Pseudomonadati</taxon>
        <taxon>Pseudomonadota</taxon>
        <taxon>Gammaproteobacteria</taxon>
        <taxon>Moraxellales</taxon>
        <taxon>Moraxellaceae</taxon>
        <taxon>Acinetobacter</taxon>
    </lineage>
</organism>
<accession>A0A4V2DPX9</accession>
<feature type="domain" description="Integrase DNA-binding" evidence="1">
    <location>
        <begin position="19"/>
        <end position="75"/>
    </location>
</feature>
<dbReference type="InterPro" id="IPR025166">
    <property type="entry name" value="Integrase_DNA_bind_dom"/>
</dbReference>
<sequence>MSDSINFICCNPDLAASITEALIHSPQLRPKKKTQSADEKGMYLEVTPSGGMHWRMKFRFNAKKNICIMDSYPETILVQTPSAVL</sequence>
<evidence type="ECO:0000313" key="3">
    <source>
        <dbReference type="Proteomes" id="UP000293483"/>
    </source>
</evidence>
<protein>
    <submittedName>
        <fullName evidence="2">DUF4102 domain-containing protein</fullName>
    </submittedName>
</protein>
<dbReference type="Pfam" id="PF13356">
    <property type="entry name" value="Arm-DNA-bind_3"/>
    <property type="match status" value="1"/>
</dbReference>
<dbReference type="Gene3D" id="3.30.160.390">
    <property type="entry name" value="Integrase, DNA-binding domain"/>
    <property type="match status" value="1"/>
</dbReference>
<dbReference type="InterPro" id="IPR038488">
    <property type="entry name" value="Integrase_DNA-bd_sf"/>
</dbReference>
<proteinExistence type="predicted"/>
<dbReference type="AlphaFoldDB" id="A0A4V2DPX9"/>
<name>A0A4V2DPX9_9GAMM</name>
<evidence type="ECO:0000259" key="1">
    <source>
        <dbReference type="Pfam" id="PF13356"/>
    </source>
</evidence>
<comment type="caution">
    <text evidence="2">The sequence shown here is derived from an EMBL/GenBank/DDBJ whole genome shotgun (WGS) entry which is preliminary data.</text>
</comment>
<evidence type="ECO:0000313" key="2">
    <source>
        <dbReference type="EMBL" id="RZG68414.1"/>
    </source>
</evidence>
<dbReference type="EMBL" id="SGSU01000004">
    <property type="protein sequence ID" value="RZG68414.1"/>
    <property type="molecule type" value="Genomic_DNA"/>
</dbReference>